<evidence type="ECO:0000256" key="5">
    <source>
        <dbReference type="ARBA" id="ARBA00023237"/>
    </source>
</evidence>
<dbReference type="Gene3D" id="1.25.40.390">
    <property type="match status" value="1"/>
</dbReference>
<dbReference type="PROSITE" id="PS51257">
    <property type="entry name" value="PROKAR_LIPOPROTEIN"/>
    <property type="match status" value="1"/>
</dbReference>
<protein>
    <recommendedName>
        <fullName evidence="10">RagB/SusD domain-containing protein</fullName>
    </recommendedName>
</protein>
<dbReference type="GO" id="GO:0009279">
    <property type="term" value="C:cell outer membrane"/>
    <property type="evidence" value="ECO:0007669"/>
    <property type="project" value="UniProtKB-SubCell"/>
</dbReference>
<dbReference type="EMBL" id="CM001403">
    <property type="protein sequence ID" value="EHQ30945.1"/>
    <property type="molecule type" value="Genomic_DNA"/>
</dbReference>
<feature type="domain" description="SusD-like N-terminal" evidence="7">
    <location>
        <begin position="47"/>
        <end position="235"/>
    </location>
</feature>
<dbReference type="InterPro" id="IPR011990">
    <property type="entry name" value="TPR-like_helical_dom_sf"/>
</dbReference>
<reference evidence="8" key="1">
    <citation type="submission" date="2011-09" db="EMBL/GenBank/DDBJ databases">
        <title>The permanent draft genome of Mucilaginibacter paludis DSM 18603.</title>
        <authorList>
            <consortium name="US DOE Joint Genome Institute (JGI-PGF)"/>
            <person name="Lucas S."/>
            <person name="Han J."/>
            <person name="Lapidus A."/>
            <person name="Bruce D."/>
            <person name="Goodwin L."/>
            <person name="Pitluck S."/>
            <person name="Peters L."/>
            <person name="Kyrpides N."/>
            <person name="Mavromatis K."/>
            <person name="Ivanova N."/>
            <person name="Mikhailova N."/>
            <person name="Held B."/>
            <person name="Detter J.C."/>
            <person name="Tapia R."/>
            <person name="Han C."/>
            <person name="Land M."/>
            <person name="Hauser L."/>
            <person name="Markowitz V."/>
            <person name="Cheng J.-F."/>
            <person name="Hugenholtz P."/>
            <person name="Woyke T."/>
            <person name="Wu D."/>
            <person name="Tindall B."/>
            <person name="Brambilla E."/>
            <person name="Klenk H.-P."/>
            <person name="Eisen J.A."/>
        </authorList>
    </citation>
    <scope>NUCLEOTIDE SEQUENCE [LARGE SCALE GENOMIC DNA]</scope>
    <source>
        <strain evidence="8">DSM 18603</strain>
    </source>
</reference>
<dbReference type="SUPFAM" id="SSF48452">
    <property type="entry name" value="TPR-like"/>
    <property type="match status" value="1"/>
</dbReference>
<evidence type="ECO:0000256" key="3">
    <source>
        <dbReference type="ARBA" id="ARBA00022729"/>
    </source>
</evidence>
<evidence type="ECO:0008006" key="10">
    <source>
        <dbReference type="Google" id="ProtNLM"/>
    </source>
</evidence>
<evidence type="ECO:0000256" key="1">
    <source>
        <dbReference type="ARBA" id="ARBA00004442"/>
    </source>
</evidence>
<comment type="similarity">
    <text evidence="2">Belongs to the SusD family.</text>
</comment>
<dbReference type="STRING" id="714943.Mucpa_6896"/>
<dbReference type="InterPro" id="IPR033985">
    <property type="entry name" value="SusD-like_N"/>
</dbReference>
<organism evidence="8 9">
    <name type="scientific">Mucilaginibacter paludis DSM 18603</name>
    <dbReference type="NCBI Taxonomy" id="714943"/>
    <lineage>
        <taxon>Bacteria</taxon>
        <taxon>Pseudomonadati</taxon>
        <taxon>Bacteroidota</taxon>
        <taxon>Sphingobacteriia</taxon>
        <taxon>Sphingobacteriales</taxon>
        <taxon>Sphingobacteriaceae</taxon>
        <taxon>Mucilaginibacter</taxon>
    </lineage>
</organism>
<gene>
    <name evidence="8" type="ORF">Mucpa_6896</name>
</gene>
<sequence>MKNYKNYRSILKVTLFIGWFIISSLLSCKKQDDFLNIKANKNDVAPTTLSDFLALMDDSQDMNSFNSITGLLGTDNIVISDVNVSALPAQSRNAYLWNKDIWAGGISSDWLYCYQAIEYSNIVLDGLVKIKSAASPNTDYNNVKGSALFFRAFNYYQIAQLFCKPYQSSSNADPGLPLRLNSDVNEKPRRVTVQQTYNQIIQDLQEAVSLLPEIPLYRTRPSSVAANGLLAKVYLSMQDYNNAFTYADKAIKSYPTLLDYNTLALSTSSANPFPKFNKGNPEVIFYAMTFGLQAIWSSSSVKARVVPTLYSAYDARDLRKSAFYYPDGTTGTYKFKGTYSAAGYNFCGIATDELYLIRAECSLRNGNLSSALADLNLLLKSRYATGSFQPLTISDPVSLMTRIILERRKEMPYTGNMRWEDLRRFNLDTQYATTLTRTYLGTTYTLLPNDNDYTLPLPDDEIQLGGLQQNPR</sequence>
<dbReference type="eggNOG" id="COG1834">
    <property type="taxonomic scope" value="Bacteria"/>
</dbReference>
<evidence type="ECO:0000313" key="8">
    <source>
        <dbReference type="EMBL" id="EHQ30945.1"/>
    </source>
</evidence>
<keyword evidence="4" id="KW-0472">Membrane</keyword>
<evidence type="ECO:0000259" key="6">
    <source>
        <dbReference type="Pfam" id="PF07980"/>
    </source>
</evidence>
<proteinExistence type="inferred from homology"/>
<evidence type="ECO:0000313" key="9">
    <source>
        <dbReference type="Proteomes" id="UP000002774"/>
    </source>
</evidence>
<dbReference type="Pfam" id="PF07980">
    <property type="entry name" value="SusD_RagB"/>
    <property type="match status" value="1"/>
</dbReference>
<dbReference type="Pfam" id="PF14322">
    <property type="entry name" value="SusD-like_3"/>
    <property type="match status" value="1"/>
</dbReference>
<keyword evidence="3" id="KW-0732">Signal</keyword>
<feature type="domain" description="RagB/SusD" evidence="6">
    <location>
        <begin position="352"/>
        <end position="471"/>
    </location>
</feature>
<name>H1Y400_9SPHI</name>
<dbReference type="RefSeq" id="WP_008513027.1">
    <property type="nucleotide sequence ID" value="NZ_CM001403.1"/>
</dbReference>
<accession>H1Y400</accession>
<dbReference type="AlphaFoldDB" id="H1Y400"/>
<keyword evidence="5" id="KW-0998">Cell outer membrane</keyword>
<comment type="subcellular location">
    <subcellularLocation>
        <location evidence="1">Cell outer membrane</location>
    </subcellularLocation>
</comment>
<evidence type="ECO:0000256" key="4">
    <source>
        <dbReference type="ARBA" id="ARBA00023136"/>
    </source>
</evidence>
<dbReference type="Proteomes" id="UP000002774">
    <property type="component" value="Chromosome"/>
</dbReference>
<keyword evidence="9" id="KW-1185">Reference proteome</keyword>
<evidence type="ECO:0000256" key="2">
    <source>
        <dbReference type="ARBA" id="ARBA00006275"/>
    </source>
</evidence>
<dbReference type="HOGENOM" id="CLU_015553_3_0_10"/>
<evidence type="ECO:0000259" key="7">
    <source>
        <dbReference type="Pfam" id="PF14322"/>
    </source>
</evidence>
<dbReference type="InterPro" id="IPR012944">
    <property type="entry name" value="SusD_RagB_dom"/>
</dbReference>